<keyword evidence="1" id="KW-0472">Membrane</keyword>
<name>A0ABD5PDA2_9EURY</name>
<evidence type="ECO:0000313" key="2">
    <source>
        <dbReference type="EMBL" id="MFC4358630.1"/>
    </source>
</evidence>
<evidence type="ECO:0000256" key="1">
    <source>
        <dbReference type="SAM" id="Phobius"/>
    </source>
</evidence>
<organism evidence="2 3">
    <name type="scientific">Halobium salinum</name>
    <dbReference type="NCBI Taxonomy" id="1364940"/>
    <lineage>
        <taxon>Archaea</taxon>
        <taxon>Methanobacteriati</taxon>
        <taxon>Methanobacteriota</taxon>
        <taxon>Stenosarchaea group</taxon>
        <taxon>Halobacteria</taxon>
        <taxon>Halobacteriales</taxon>
        <taxon>Haloferacaceae</taxon>
        <taxon>Halobium</taxon>
    </lineage>
</organism>
<dbReference type="AlphaFoldDB" id="A0ABD5PDA2"/>
<gene>
    <name evidence="2" type="ORF">ACFO0N_11830</name>
</gene>
<reference evidence="2 3" key="1">
    <citation type="journal article" date="2019" name="Int. J. Syst. Evol. Microbiol.">
        <title>The Global Catalogue of Microorganisms (GCM) 10K type strain sequencing project: providing services to taxonomists for standard genome sequencing and annotation.</title>
        <authorList>
            <consortium name="The Broad Institute Genomics Platform"/>
            <consortium name="The Broad Institute Genome Sequencing Center for Infectious Disease"/>
            <person name="Wu L."/>
            <person name="Ma J."/>
        </authorList>
    </citation>
    <scope>NUCLEOTIDE SEQUENCE [LARGE SCALE GENOMIC DNA]</scope>
    <source>
        <strain evidence="2 3">CGMCC 1.12553</strain>
    </source>
</reference>
<feature type="transmembrane region" description="Helical" evidence="1">
    <location>
        <begin position="80"/>
        <end position="101"/>
    </location>
</feature>
<keyword evidence="1" id="KW-0812">Transmembrane</keyword>
<dbReference type="RefSeq" id="WP_267623585.1">
    <property type="nucleotide sequence ID" value="NZ_JAODIW010000008.1"/>
</dbReference>
<keyword evidence="3" id="KW-1185">Reference proteome</keyword>
<accession>A0ABD5PDA2</accession>
<evidence type="ECO:0000313" key="3">
    <source>
        <dbReference type="Proteomes" id="UP001595921"/>
    </source>
</evidence>
<dbReference type="EMBL" id="JBHSDS010000006">
    <property type="protein sequence ID" value="MFC4358630.1"/>
    <property type="molecule type" value="Genomic_DNA"/>
</dbReference>
<feature type="transmembrane region" description="Helical" evidence="1">
    <location>
        <begin position="34"/>
        <end position="59"/>
    </location>
</feature>
<comment type="caution">
    <text evidence="2">The sequence shown here is derived from an EMBL/GenBank/DDBJ whole genome shotgun (WGS) entry which is preliminary data.</text>
</comment>
<keyword evidence="1" id="KW-1133">Transmembrane helix</keyword>
<proteinExistence type="predicted"/>
<dbReference type="Proteomes" id="UP001595921">
    <property type="component" value="Unassembled WGS sequence"/>
</dbReference>
<sequence length="102" mass="9881">MSSRNAIGVAPLVTGLVLVSQSFGALTGGDSTLWVVSSVVGGCAAALVGVGILFGWGEFDPESGEADESESGGTGEMGRPVPLALAGVALCAFLAGAAVTVL</sequence>
<protein>
    <submittedName>
        <fullName evidence="2">Uncharacterized protein</fullName>
    </submittedName>
</protein>